<gene>
    <name evidence="1" type="ORF">GCM10017764_17680</name>
</gene>
<protein>
    <submittedName>
        <fullName evidence="1">Endolysin</fullName>
    </submittedName>
</protein>
<keyword evidence="2" id="KW-1185">Reference proteome</keyword>
<dbReference type="RefSeq" id="WP_189626300.1">
    <property type="nucleotide sequence ID" value="NZ_BNAF01000006.1"/>
</dbReference>
<organism evidence="1 2">
    <name type="scientific">Sphingobacterium griseoflavum</name>
    <dbReference type="NCBI Taxonomy" id="1474952"/>
    <lineage>
        <taxon>Bacteria</taxon>
        <taxon>Pseudomonadati</taxon>
        <taxon>Bacteroidota</taxon>
        <taxon>Sphingobacteriia</taxon>
        <taxon>Sphingobacteriales</taxon>
        <taxon>Sphingobacteriaceae</taxon>
        <taxon>Sphingobacterium</taxon>
    </lineage>
</organism>
<dbReference type="Gene3D" id="1.10.530.10">
    <property type="match status" value="1"/>
</dbReference>
<dbReference type="Proteomes" id="UP000620550">
    <property type="component" value="Unassembled WGS sequence"/>
</dbReference>
<dbReference type="SUPFAM" id="SSF53955">
    <property type="entry name" value="Lysozyme-like"/>
    <property type="match status" value="1"/>
</dbReference>
<evidence type="ECO:0000313" key="2">
    <source>
        <dbReference type="Proteomes" id="UP000620550"/>
    </source>
</evidence>
<proteinExistence type="predicted"/>
<dbReference type="EMBL" id="BNAF01000006">
    <property type="protein sequence ID" value="GHE34963.1"/>
    <property type="molecule type" value="Genomic_DNA"/>
</dbReference>
<dbReference type="InterPro" id="IPR023346">
    <property type="entry name" value="Lysozyme-like_dom_sf"/>
</dbReference>
<sequence>MTPKERIKEIQKLVGANRDGVIGRETLTKFAATFGRPRVQVIHFFANIHHESGGFSIARENMNYSAGRIMDIFGIGKHSAKVTAAESQALAGKPYDLAERVYGLGNPTKAKELGNLKVGDGWKYRGGGAIQITGGDAFTRFGGQELYLNPDLVGTSAYYFTTALNYFNERKVWALAKDLTEESIRAVCRRINGGLNGIDDRRAKVRYYDSIWK</sequence>
<name>A0ABQ3HX76_9SPHI</name>
<accession>A0ABQ3HX76</accession>
<reference evidence="2" key="1">
    <citation type="journal article" date="2019" name="Int. J. Syst. Evol. Microbiol.">
        <title>The Global Catalogue of Microorganisms (GCM) 10K type strain sequencing project: providing services to taxonomists for standard genome sequencing and annotation.</title>
        <authorList>
            <consortium name="The Broad Institute Genomics Platform"/>
            <consortium name="The Broad Institute Genome Sequencing Center for Infectious Disease"/>
            <person name="Wu L."/>
            <person name="Ma J."/>
        </authorList>
    </citation>
    <scope>NUCLEOTIDE SEQUENCE [LARGE SCALE GENOMIC DNA]</scope>
    <source>
        <strain evidence="2">CGMCC 1.12966</strain>
    </source>
</reference>
<evidence type="ECO:0000313" key="1">
    <source>
        <dbReference type="EMBL" id="GHE34963.1"/>
    </source>
</evidence>
<comment type="caution">
    <text evidence="1">The sequence shown here is derived from an EMBL/GenBank/DDBJ whole genome shotgun (WGS) entry which is preliminary data.</text>
</comment>